<evidence type="ECO:0000259" key="4">
    <source>
        <dbReference type="PROSITE" id="PS01124"/>
    </source>
</evidence>
<dbReference type="PANTHER" id="PTHR46796:SF6">
    <property type="entry name" value="ARAC SUBFAMILY"/>
    <property type="match status" value="1"/>
</dbReference>
<dbReference type="Gene3D" id="1.10.10.60">
    <property type="entry name" value="Homeodomain-like"/>
    <property type="match status" value="2"/>
</dbReference>
<dbReference type="Proteomes" id="UP000232003">
    <property type="component" value="Chromosome"/>
</dbReference>
<feature type="domain" description="HTH araC/xylS-type" evidence="4">
    <location>
        <begin position="200"/>
        <end position="298"/>
    </location>
</feature>
<dbReference type="InterPro" id="IPR020449">
    <property type="entry name" value="Tscrpt_reg_AraC-type_HTH"/>
</dbReference>
<dbReference type="GO" id="GO:0003700">
    <property type="term" value="F:DNA-binding transcription factor activity"/>
    <property type="evidence" value="ECO:0007669"/>
    <property type="project" value="InterPro"/>
</dbReference>
<dbReference type="InterPro" id="IPR009057">
    <property type="entry name" value="Homeodomain-like_sf"/>
</dbReference>
<organism evidence="5 6">
    <name type="scientific">Nostoc flagelliforme CCNUN1</name>
    <dbReference type="NCBI Taxonomy" id="2038116"/>
    <lineage>
        <taxon>Bacteria</taxon>
        <taxon>Bacillati</taxon>
        <taxon>Cyanobacteriota</taxon>
        <taxon>Cyanophyceae</taxon>
        <taxon>Nostocales</taxon>
        <taxon>Nostocaceae</taxon>
        <taxon>Nostoc</taxon>
    </lineage>
</organism>
<dbReference type="InterPro" id="IPR050204">
    <property type="entry name" value="AraC_XylS_family_regulators"/>
</dbReference>
<keyword evidence="3" id="KW-0804">Transcription</keyword>
<dbReference type="PANTHER" id="PTHR46796">
    <property type="entry name" value="HTH-TYPE TRANSCRIPTIONAL ACTIVATOR RHAS-RELATED"/>
    <property type="match status" value="1"/>
</dbReference>
<dbReference type="GO" id="GO:0043565">
    <property type="term" value="F:sequence-specific DNA binding"/>
    <property type="evidence" value="ECO:0007669"/>
    <property type="project" value="InterPro"/>
</dbReference>
<keyword evidence="6" id="KW-1185">Reference proteome</keyword>
<dbReference type="RefSeq" id="WP_100898715.1">
    <property type="nucleotide sequence ID" value="NZ_CAWNNC010000001.1"/>
</dbReference>
<dbReference type="AlphaFoldDB" id="A0A2K8SN94"/>
<evidence type="ECO:0000313" key="6">
    <source>
        <dbReference type="Proteomes" id="UP000232003"/>
    </source>
</evidence>
<keyword evidence="1" id="KW-0805">Transcription regulation</keyword>
<dbReference type="KEGG" id="nfl:COO91_02838"/>
<keyword evidence="2" id="KW-0238">DNA-binding</keyword>
<gene>
    <name evidence="5" type="ORF">COO91_02838</name>
</gene>
<evidence type="ECO:0000313" key="5">
    <source>
        <dbReference type="EMBL" id="AUB36909.1"/>
    </source>
</evidence>
<dbReference type="InterPro" id="IPR018060">
    <property type="entry name" value="HTH_AraC"/>
</dbReference>
<dbReference type="PROSITE" id="PS01124">
    <property type="entry name" value="HTH_ARAC_FAMILY_2"/>
    <property type="match status" value="1"/>
</dbReference>
<proteinExistence type="predicted"/>
<dbReference type="OrthoDB" id="516605at2"/>
<dbReference type="EMBL" id="CP024785">
    <property type="protein sequence ID" value="AUB36909.1"/>
    <property type="molecule type" value="Genomic_DNA"/>
</dbReference>
<name>A0A2K8SN94_9NOSO</name>
<sequence>MKSEQLSAIHVASGNLVSMSSKPPILSSTNHWNGIVLEQHYLPAFECPELCLQQHSINIWLGNSCQIDWRLAGGRLHTTQMRRGLVNVTPKGIPTQARWHQEIKFLLVSFDSSLFKRVADELIVGSYRTIEIIPQRGVCDRQIFHLGMALKIELEAGCPSGKLYGESVAIALAAHLLKTYSGTRQLIAEFEVNLSKHQLREVIDYIYDNIALELTLVELASLVNMSSYSFCRWFKHLMGLSPHQYVIQCRIERAKFLLTYTQLPIIEIALQVGCSSQSNFTTLFRKHIGITPKAYRKMI</sequence>
<reference evidence="5 6" key="1">
    <citation type="submission" date="2017-11" db="EMBL/GenBank/DDBJ databases">
        <title>Complete genome of a free-living desiccation-tolerant cyanobacterium and its photosynthetic adaptation to extreme terrestrial habitat.</title>
        <authorList>
            <person name="Shang J."/>
        </authorList>
    </citation>
    <scope>NUCLEOTIDE SEQUENCE [LARGE SCALE GENOMIC DNA]</scope>
    <source>
        <strain evidence="5 6">CCNUN1</strain>
    </source>
</reference>
<evidence type="ECO:0000256" key="2">
    <source>
        <dbReference type="ARBA" id="ARBA00023125"/>
    </source>
</evidence>
<dbReference type="PRINTS" id="PR00032">
    <property type="entry name" value="HTHARAC"/>
</dbReference>
<dbReference type="SUPFAM" id="SSF46689">
    <property type="entry name" value="Homeodomain-like"/>
    <property type="match status" value="2"/>
</dbReference>
<evidence type="ECO:0000256" key="1">
    <source>
        <dbReference type="ARBA" id="ARBA00023015"/>
    </source>
</evidence>
<dbReference type="SMART" id="SM00342">
    <property type="entry name" value="HTH_ARAC"/>
    <property type="match status" value="1"/>
</dbReference>
<dbReference type="Pfam" id="PF12833">
    <property type="entry name" value="HTH_18"/>
    <property type="match status" value="1"/>
</dbReference>
<protein>
    <submittedName>
        <fullName evidence="5">AraC family transcriptional regulator</fullName>
    </submittedName>
</protein>
<accession>A0A2K8SN94</accession>
<evidence type="ECO:0000256" key="3">
    <source>
        <dbReference type="ARBA" id="ARBA00023163"/>
    </source>
</evidence>